<gene>
    <name evidence="1" type="ORF">A0127_06020</name>
</gene>
<keyword evidence="2" id="KW-1185">Reference proteome</keyword>
<dbReference type="AlphaFoldDB" id="A0A142CVF6"/>
<dbReference type="Proteomes" id="UP000073604">
    <property type="component" value="Chromosome"/>
</dbReference>
<evidence type="ECO:0000313" key="2">
    <source>
        <dbReference type="Proteomes" id="UP000073604"/>
    </source>
</evidence>
<accession>A0A142CVF6</accession>
<protein>
    <submittedName>
        <fullName evidence="1">Uncharacterized protein</fullName>
    </submittedName>
</protein>
<evidence type="ECO:0000313" key="1">
    <source>
        <dbReference type="EMBL" id="AMQ18758.1"/>
    </source>
</evidence>
<name>A0A142CVF6_9EURY</name>
<dbReference type="GeneID" id="27140086"/>
<sequence length="108" mass="12342">MKLRIVFDKEYDIMKGTYKVKVRELEFDEELQEILKGITPTVRIGEEDLPISELKGRVFELPSKDAAERLMGEIRGALVEALSGIIARFKEAQSFNGSVSYEIDFNEL</sequence>
<dbReference type="RefSeq" id="WP_062389244.1">
    <property type="nucleotide sequence ID" value="NZ_CP014750.1"/>
</dbReference>
<reference evidence="2" key="1">
    <citation type="submission" date="2016-03" db="EMBL/GenBank/DDBJ databases">
        <authorList>
            <person name="Oger P.M."/>
        </authorList>
    </citation>
    <scope>NUCLEOTIDE SEQUENCE [LARGE SCALE GENOMIC DNA]</scope>
    <source>
        <strain evidence="2">OG-1</strain>
    </source>
</reference>
<proteinExistence type="predicted"/>
<dbReference type="OrthoDB" id="92146at2157"/>
<organism evidence="1 2">
    <name type="scientific">Thermococcus peptonophilus</name>
    <dbReference type="NCBI Taxonomy" id="53952"/>
    <lineage>
        <taxon>Archaea</taxon>
        <taxon>Methanobacteriati</taxon>
        <taxon>Methanobacteriota</taxon>
        <taxon>Thermococci</taxon>
        <taxon>Thermococcales</taxon>
        <taxon>Thermococcaceae</taxon>
        <taxon>Thermococcus</taxon>
    </lineage>
</organism>
<dbReference type="EMBL" id="CP014750">
    <property type="protein sequence ID" value="AMQ18758.1"/>
    <property type="molecule type" value="Genomic_DNA"/>
</dbReference>
<dbReference type="KEGG" id="tpep:A0127_06020"/>